<sequence length="555" mass="62094">MELSLLHKTVMLIGTVLFHALDLAVKAHGEIKEQRSILNKSRSSYHNGVIGALQGIYIADVDFEFNEGISEYTLKTDECIRHLEIFFQVPMWMKPETMDYNGVVKEPEDCFVDRRIKPIVGELHTTGPMPQLGNVTEHYDYNDVHKADVTNHGAIGCIGKTPTSDDKIQGDLKRAKVGISVNGQTVDDRDAGYVKLPVHCGMKNTVNIDVRVSDTNNDKLIQYKLDIQVPPKGAKNFLATLEVLGRDGTLEKLEPTLSLAFRTHIVVIKHKEDVTFGVYAECQHGMPTIDDVPGCEANVTLKHNTRKIELVVKCEAFTPTNGKYVVEATIYTLRLERLTADGVPPPRKVISIMETNQCDITLNGENNATNITCIKRSRNFSPLIIETDSDYLYVMQAKHAVDGQVEEIHPLKEDYIQIRNETITPVLDLNSDILIHGFGRNKVETFVISNKSEETSGALYHSILAALIIDAYLCALVTHLLPGIIRGHMGVMFDHVPKIGEPMMYLVQIICAYADERISKVCEHFTMLPNVSNSETDYIQLLGKFYVSLRNASSK</sequence>
<evidence type="ECO:0000256" key="1">
    <source>
        <dbReference type="SAM" id="SignalP"/>
    </source>
</evidence>
<keyword evidence="3" id="KW-1185">Reference proteome</keyword>
<proteinExistence type="predicted"/>
<protein>
    <submittedName>
        <fullName evidence="2">Uncharacterized protein</fullName>
    </submittedName>
</protein>
<comment type="caution">
    <text evidence="2">The sequence shown here is derived from an EMBL/GenBank/DDBJ whole genome shotgun (WGS) entry which is preliminary data.</text>
</comment>
<evidence type="ECO:0000313" key="2">
    <source>
        <dbReference type="EMBL" id="KAK1936105.1"/>
    </source>
</evidence>
<organism evidence="2 3">
    <name type="scientific">Babesia divergens</name>
    <dbReference type="NCBI Taxonomy" id="32595"/>
    <lineage>
        <taxon>Eukaryota</taxon>
        <taxon>Sar</taxon>
        <taxon>Alveolata</taxon>
        <taxon>Apicomplexa</taxon>
        <taxon>Aconoidasida</taxon>
        <taxon>Piroplasmida</taxon>
        <taxon>Babesiidae</taxon>
        <taxon>Babesia</taxon>
    </lineage>
</organism>
<dbReference type="AlphaFoldDB" id="A0AAD9GD26"/>
<keyword evidence="1" id="KW-0732">Signal</keyword>
<accession>A0AAD9GD26</accession>
<feature type="signal peptide" evidence="1">
    <location>
        <begin position="1"/>
        <end position="29"/>
    </location>
</feature>
<reference evidence="2" key="2">
    <citation type="submission" date="2021-05" db="EMBL/GenBank/DDBJ databases">
        <authorList>
            <person name="Pain A."/>
        </authorList>
    </citation>
    <scope>NUCLEOTIDE SEQUENCE</scope>
    <source>
        <strain evidence="2">1802A</strain>
    </source>
</reference>
<gene>
    <name evidence="2" type="ORF">X943_001447</name>
</gene>
<dbReference type="Proteomes" id="UP001195914">
    <property type="component" value="Unassembled WGS sequence"/>
</dbReference>
<feature type="chain" id="PRO_5042185184" evidence="1">
    <location>
        <begin position="30"/>
        <end position="555"/>
    </location>
</feature>
<name>A0AAD9GD26_BABDI</name>
<evidence type="ECO:0000313" key="3">
    <source>
        <dbReference type="Proteomes" id="UP001195914"/>
    </source>
</evidence>
<dbReference type="EMBL" id="JAHBMH010000044">
    <property type="protein sequence ID" value="KAK1936105.1"/>
    <property type="molecule type" value="Genomic_DNA"/>
</dbReference>
<reference evidence="2" key="1">
    <citation type="journal article" date="2014" name="Nucleic Acids Res.">
        <title>The evolutionary dynamics of variant antigen genes in Babesia reveal a history of genomic innovation underlying host-parasite interaction.</title>
        <authorList>
            <person name="Jackson A.P."/>
            <person name="Otto T.D."/>
            <person name="Darby A."/>
            <person name="Ramaprasad A."/>
            <person name="Xia D."/>
            <person name="Echaide I.E."/>
            <person name="Farber M."/>
            <person name="Gahlot S."/>
            <person name="Gamble J."/>
            <person name="Gupta D."/>
            <person name="Gupta Y."/>
            <person name="Jackson L."/>
            <person name="Malandrin L."/>
            <person name="Malas T.B."/>
            <person name="Moussa E."/>
            <person name="Nair M."/>
            <person name="Reid A.J."/>
            <person name="Sanders M."/>
            <person name="Sharma J."/>
            <person name="Tracey A."/>
            <person name="Quail M.A."/>
            <person name="Weir W."/>
            <person name="Wastling J.M."/>
            <person name="Hall N."/>
            <person name="Willadsen P."/>
            <person name="Lingelbach K."/>
            <person name="Shiels B."/>
            <person name="Tait A."/>
            <person name="Berriman M."/>
            <person name="Allred D.R."/>
            <person name="Pain A."/>
        </authorList>
    </citation>
    <scope>NUCLEOTIDE SEQUENCE</scope>
    <source>
        <strain evidence="2">1802A</strain>
    </source>
</reference>